<dbReference type="OrthoDB" id="6137780at2759"/>
<accession>A0A9N9WY30</accession>
<reference evidence="5" key="2">
    <citation type="submission" date="2022-10" db="EMBL/GenBank/DDBJ databases">
        <authorList>
            <consortium name="ENA_rothamsted_submissions"/>
            <consortium name="culmorum"/>
            <person name="King R."/>
        </authorList>
    </citation>
    <scope>NUCLEOTIDE SEQUENCE</scope>
</reference>
<dbReference type="SMART" id="SM01359">
    <property type="entry name" value="A2M_N_2"/>
    <property type="match status" value="1"/>
</dbReference>
<evidence type="ECO:0000313" key="6">
    <source>
        <dbReference type="Proteomes" id="UP001153620"/>
    </source>
</evidence>
<dbReference type="Pfam" id="PF17791">
    <property type="entry name" value="MG3"/>
    <property type="match status" value="1"/>
</dbReference>
<dbReference type="AlphaFoldDB" id="A0A9N9WY30"/>
<dbReference type="Proteomes" id="UP001153620">
    <property type="component" value="Chromosome 4"/>
</dbReference>
<dbReference type="EMBL" id="OU895880">
    <property type="protein sequence ID" value="CAG9810190.1"/>
    <property type="molecule type" value="Genomic_DNA"/>
</dbReference>
<dbReference type="InterPro" id="IPR041555">
    <property type="entry name" value="MG3"/>
</dbReference>
<evidence type="ECO:0000313" key="5">
    <source>
        <dbReference type="EMBL" id="CAG9810190.1"/>
    </source>
</evidence>
<dbReference type="Gene3D" id="2.60.40.10">
    <property type="entry name" value="Immunoglobulins"/>
    <property type="match status" value="1"/>
</dbReference>
<evidence type="ECO:0000259" key="3">
    <source>
        <dbReference type="SMART" id="SM01359"/>
    </source>
</evidence>
<evidence type="ECO:0000256" key="1">
    <source>
        <dbReference type="ARBA" id="ARBA00022729"/>
    </source>
</evidence>
<dbReference type="Gene3D" id="2.60.40.1940">
    <property type="match status" value="1"/>
</dbReference>
<dbReference type="Pfam" id="PF00207">
    <property type="entry name" value="A2M"/>
    <property type="match status" value="1"/>
</dbReference>
<dbReference type="PANTHER" id="PTHR11412">
    <property type="entry name" value="MACROGLOBULIN / COMPLEMENT"/>
    <property type="match status" value="1"/>
</dbReference>
<gene>
    <name evidence="5" type="ORF">CHIRRI_LOCUS13007</name>
</gene>
<dbReference type="InterPro" id="IPR013783">
    <property type="entry name" value="Ig-like_fold"/>
</dbReference>
<dbReference type="InterPro" id="IPR011625">
    <property type="entry name" value="A2M_N_BRD"/>
</dbReference>
<proteinExistence type="predicted"/>
<dbReference type="Gene3D" id="2.20.130.20">
    <property type="match status" value="1"/>
</dbReference>
<dbReference type="Gene3D" id="6.20.50.160">
    <property type="match status" value="1"/>
</dbReference>
<dbReference type="PANTHER" id="PTHR11412:SF136">
    <property type="entry name" value="CD109 ANTIGEN"/>
    <property type="match status" value="1"/>
</dbReference>
<dbReference type="InterPro" id="IPR001599">
    <property type="entry name" value="Macroglobln_a2"/>
</dbReference>
<keyword evidence="1" id="KW-0732">Signal</keyword>
<reference evidence="5" key="1">
    <citation type="submission" date="2022-01" db="EMBL/GenBank/DDBJ databases">
        <authorList>
            <person name="King R."/>
        </authorList>
    </citation>
    <scope>NUCLEOTIDE SEQUENCE</scope>
</reference>
<feature type="domain" description="Alpha-2-macroglobulin bait region" evidence="3">
    <location>
        <begin position="242"/>
        <end position="377"/>
    </location>
</feature>
<keyword evidence="2" id="KW-0882">Thioester bond</keyword>
<dbReference type="GO" id="GO:0004866">
    <property type="term" value="F:endopeptidase inhibitor activity"/>
    <property type="evidence" value="ECO:0007669"/>
    <property type="project" value="InterPro"/>
</dbReference>
<protein>
    <submittedName>
        <fullName evidence="5">Uncharacterized protein</fullName>
    </submittedName>
</protein>
<keyword evidence="6" id="KW-1185">Reference proteome</keyword>
<sequence length="696" mass="80332">MITVIVDKKEHMATSKVFAVQKYTLPLFDVFIDLPETHVIRSRYFTFSIYAKYSFGEYVKGNAEVVIRNPEDNKEFYREKFTDITKPKVIRTNSLDNLYFGHKDQIDLEIFLLFTEASSGIKFNKTAALHAHEIMEGRVKVFHDEKWLPGFPFTTKIYTYDWKYERTYLNAEDVDLTIEYRTQERFGALIGEGEIRDGVYVHEFTIPMDYIEFGIDARIGIYGYPYRKTIERGSANVGMNSLLVSHLPENPGLNSTAKVYVTSMSPLNNIIMSTITRYGNIKTRQIDCGGKTVCEIAVVIDEQMMPHSTVLIYDVRDEKSIFQGQTKIVTEDLGRNYLRVDLQFKEAKTRQNIKMKLSTKENSKVYLLAFDKRLTYLKDGNDFTKDDVVKSVADYDGINKILIDDMKSWKVCTQEEVDRVMNGRVTTKNQGGTEVHYPEEPPDDMTLYQGRSSPFNPPKTEDGLLREYFPETWIFETIEVGSKSSLDKTYTVPDSMTTWLLSAFSVNNDHGIATSSRQDLIIKNEFFMEMNLPYSIRYTEVLKLEILVFNYIDTNEEVTVDLKLNNLNDGMEFQFVDYSSDCTASYHDGTQATAKVKVPFNEVSTVNFYIRSHPSNNKFDNKKQKMMTIDVEASTTDSSWTKHSDHVQKKLIVDPVGIKVYMVSSDFFKLDGGTTNSHVQKTNYCDWRLPDRHDET</sequence>
<dbReference type="Pfam" id="PF07703">
    <property type="entry name" value="A2M_BRD"/>
    <property type="match status" value="1"/>
</dbReference>
<evidence type="ECO:0000256" key="2">
    <source>
        <dbReference type="ARBA" id="ARBA00022966"/>
    </source>
</evidence>
<evidence type="ECO:0000259" key="4">
    <source>
        <dbReference type="SMART" id="SM01360"/>
    </source>
</evidence>
<feature type="domain" description="Alpha-2-macroglobulin" evidence="4">
    <location>
        <begin position="472"/>
        <end position="562"/>
    </location>
</feature>
<name>A0A9N9WY30_9DIPT</name>
<organism evidence="5 6">
    <name type="scientific">Chironomus riparius</name>
    <dbReference type="NCBI Taxonomy" id="315576"/>
    <lineage>
        <taxon>Eukaryota</taxon>
        <taxon>Metazoa</taxon>
        <taxon>Ecdysozoa</taxon>
        <taxon>Arthropoda</taxon>
        <taxon>Hexapoda</taxon>
        <taxon>Insecta</taxon>
        <taxon>Pterygota</taxon>
        <taxon>Neoptera</taxon>
        <taxon>Endopterygota</taxon>
        <taxon>Diptera</taxon>
        <taxon>Nematocera</taxon>
        <taxon>Chironomoidea</taxon>
        <taxon>Chironomidae</taxon>
        <taxon>Chironominae</taxon>
        <taxon>Chironomus</taxon>
    </lineage>
</organism>
<dbReference type="SMART" id="SM01360">
    <property type="entry name" value="A2M"/>
    <property type="match status" value="1"/>
</dbReference>
<dbReference type="InterPro" id="IPR050473">
    <property type="entry name" value="A2M/Complement_sys"/>
</dbReference>